<proteinExistence type="predicted"/>
<comment type="caution">
    <text evidence="1">The sequence shown here is derived from an EMBL/GenBank/DDBJ whole genome shotgun (WGS) entry which is preliminary data.</text>
</comment>
<evidence type="ECO:0000313" key="1">
    <source>
        <dbReference type="EMBL" id="KAJ7409841.1"/>
    </source>
</evidence>
<dbReference type="EMBL" id="WHWB01034451">
    <property type="protein sequence ID" value="KAJ7409841.1"/>
    <property type="molecule type" value="Genomic_DNA"/>
</dbReference>
<dbReference type="PANTHER" id="PTHR33332">
    <property type="entry name" value="REVERSE TRANSCRIPTASE DOMAIN-CONTAINING PROTEIN"/>
    <property type="match status" value="1"/>
</dbReference>
<keyword evidence="2" id="KW-1185">Reference proteome</keyword>
<dbReference type="Proteomes" id="UP001145742">
    <property type="component" value="Unassembled WGS sequence"/>
</dbReference>
<name>A0ABQ9D161_9PASS</name>
<evidence type="ECO:0000313" key="2">
    <source>
        <dbReference type="Proteomes" id="UP001145742"/>
    </source>
</evidence>
<gene>
    <name evidence="1" type="ORF">WISP_112232</name>
</gene>
<accession>A0ABQ9D161</accession>
<reference evidence="1" key="1">
    <citation type="submission" date="2019-10" db="EMBL/GenBank/DDBJ databases">
        <authorList>
            <person name="Soares A.E.R."/>
            <person name="Aleixo A."/>
            <person name="Schneider P."/>
            <person name="Miyaki C.Y."/>
            <person name="Schneider M.P."/>
            <person name="Mello C."/>
            <person name="Vasconcelos A.T.R."/>
        </authorList>
    </citation>
    <scope>NUCLEOTIDE SEQUENCE</scope>
    <source>
        <tissue evidence="1">Muscle</tissue>
    </source>
</reference>
<sequence length="278" mass="31315">MPECHLVGIGSYLRKCLNGIDDIDEGNECTLTKFASDGTNLSGAVDLSEGQHAIQRDLDMPEKWAHGNFMWFNKTRCKVLHLGCSSPQYQYRLGDEQIESSPAKKDLGVVVGERLDMTWQCALTAQTANHVLSCMKSSVASRIGFYKKEEEYYKSAESTRLQFGAKPQNELALNYSHDIDVVLSLDTEIIRLRFGLSLIFPVIWIPTLASYLLQAGQGQLMKFNKAKCWILHWGLNYPSKVNGFSVNEQKLKKGQRTEALNFPVVQYKQNNLEGVLLA</sequence>
<organism evidence="1 2">
    <name type="scientific">Willisornis vidua</name>
    <name type="common">Xingu scale-backed antbird</name>
    <dbReference type="NCBI Taxonomy" id="1566151"/>
    <lineage>
        <taxon>Eukaryota</taxon>
        <taxon>Metazoa</taxon>
        <taxon>Chordata</taxon>
        <taxon>Craniata</taxon>
        <taxon>Vertebrata</taxon>
        <taxon>Euteleostomi</taxon>
        <taxon>Archelosauria</taxon>
        <taxon>Archosauria</taxon>
        <taxon>Dinosauria</taxon>
        <taxon>Saurischia</taxon>
        <taxon>Theropoda</taxon>
        <taxon>Coelurosauria</taxon>
        <taxon>Aves</taxon>
        <taxon>Neognathae</taxon>
        <taxon>Neoaves</taxon>
        <taxon>Telluraves</taxon>
        <taxon>Australaves</taxon>
        <taxon>Passeriformes</taxon>
        <taxon>Thamnophilidae</taxon>
        <taxon>Willisornis</taxon>
    </lineage>
</organism>
<protein>
    <submittedName>
        <fullName evidence="1">Uncharacterized protein</fullName>
    </submittedName>
</protein>